<dbReference type="AlphaFoldDB" id="A0A3A4ATY0"/>
<organism evidence="2 3">
    <name type="scientific">Bailinhaonella thermotolerans</name>
    <dbReference type="NCBI Taxonomy" id="1070861"/>
    <lineage>
        <taxon>Bacteria</taxon>
        <taxon>Bacillati</taxon>
        <taxon>Actinomycetota</taxon>
        <taxon>Actinomycetes</taxon>
        <taxon>Streptosporangiales</taxon>
        <taxon>Streptosporangiaceae</taxon>
        <taxon>Bailinhaonella</taxon>
    </lineage>
</organism>
<sequence length="108" mass="11623">MTWENAARRDQGRAAVRRATASRGGEPLRERGAAGAERGAASRRGRPRGRGGASARGGRSGPRRPRTPLHYQPIAHRGACGKTPVMAHNRRPRPVPAETGDWTGAWGR</sequence>
<name>A0A3A4ATY0_9ACTN</name>
<evidence type="ECO:0000313" key="2">
    <source>
        <dbReference type="EMBL" id="RJL33450.1"/>
    </source>
</evidence>
<accession>A0A3A4ATY0</accession>
<feature type="compositionally biased region" description="Gly residues" evidence="1">
    <location>
        <begin position="50"/>
        <end position="60"/>
    </location>
</feature>
<proteinExistence type="predicted"/>
<comment type="caution">
    <text evidence="2">The sequence shown here is derived from an EMBL/GenBank/DDBJ whole genome shotgun (WGS) entry which is preliminary data.</text>
</comment>
<gene>
    <name evidence="2" type="ORF">D5H75_11740</name>
</gene>
<evidence type="ECO:0000313" key="3">
    <source>
        <dbReference type="Proteomes" id="UP000265768"/>
    </source>
</evidence>
<feature type="compositionally biased region" description="Basic and acidic residues" evidence="1">
    <location>
        <begin position="1"/>
        <end position="12"/>
    </location>
</feature>
<protein>
    <submittedName>
        <fullName evidence="2">Uncharacterized protein</fullName>
    </submittedName>
</protein>
<reference evidence="2 3" key="1">
    <citation type="submission" date="2018-09" db="EMBL/GenBank/DDBJ databases">
        <title>YIM 75507 draft genome.</title>
        <authorList>
            <person name="Tang S."/>
            <person name="Feng Y."/>
        </authorList>
    </citation>
    <scope>NUCLEOTIDE SEQUENCE [LARGE SCALE GENOMIC DNA]</scope>
    <source>
        <strain evidence="2 3">YIM 75507</strain>
    </source>
</reference>
<dbReference type="EMBL" id="QZEY01000003">
    <property type="protein sequence ID" value="RJL33450.1"/>
    <property type="molecule type" value="Genomic_DNA"/>
</dbReference>
<keyword evidence="3" id="KW-1185">Reference proteome</keyword>
<feature type="region of interest" description="Disordered" evidence="1">
    <location>
        <begin position="1"/>
        <end position="108"/>
    </location>
</feature>
<evidence type="ECO:0000256" key="1">
    <source>
        <dbReference type="SAM" id="MobiDB-lite"/>
    </source>
</evidence>
<dbReference type="Proteomes" id="UP000265768">
    <property type="component" value="Unassembled WGS sequence"/>
</dbReference>
<dbReference type="OrthoDB" id="9788221at2"/>